<dbReference type="Proteomes" id="UP000839781">
    <property type="component" value="Unassembled WGS sequence"/>
</dbReference>
<dbReference type="EMBL" id="AAIYJF010000044">
    <property type="protein sequence ID" value="ECJ4380835.1"/>
    <property type="molecule type" value="Genomic_DNA"/>
</dbReference>
<evidence type="ECO:0000313" key="1">
    <source>
        <dbReference type="EMBL" id="ECJ4380835.1"/>
    </source>
</evidence>
<accession>A0A5Y3WC15</accession>
<organism evidence="1">
    <name type="scientific">Salmonella diarizonae</name>
    <dbReference type="NCBI Taxonomy" id="59204"/>
    <lineage>
        <taxon>Bacteria</taxon>
        <taxon>Pseudomonadati</taxon>
        <taxon>Pseudomonadota</taxon>
        <taxon>Gammaproteobacteria</taxon>
        <taxon>Enterobacterales</taxon>
        <taxon>Enterobacteriaceae</taxon>
        <taxon>Salmonella</taxon>
    </lineage>
</organism>
<sequence>MSTIDIVFESRYRGFYLLFGSQFVRFGTLPHLQSWKLEQAIKADTICRRLIEFYYDTNSGKGHFILPDSSVSPAGYRALRYPLPRTVTQRTVYRWQDRVRDETHTHIATGAHGFESLCCSEMLAEMVEDAELTTVGKVTCPLCKIIWEDCRAFEPCDFSDTQEISRLMTIL</sequence>
<name>A0A5Y3WC15_SALDZ</name>
<comment type="caution">
    <text evidence="1">The sequence shown here is derived from an EMBL/GenBank/DDBJ whole genome shotgun (WGS) entry which is preliminary data.</text>
</comment>
<protein>
    <submittedName>
        <fullName evidence="1">Uncharacterized protein</fullName>
    </submittedName>
</protein>
<gene>
    <name evidence="1" type="ORF">DLB95_27420</name>
</gene>
<reference evidence="1" key="1">
    <citation type="submission" date="2018-05" db="EMBL/GenBank/DDBJ databases">
        <authorList>
            <person name="Ashton P.M."/>
            <person name="Dallman T."/>
            <person name="Nair S."/>
            <person name="De Pinna E."/>
            <person name="Peters T."/>
            <person name="Grant K."/>
        </authorList>
    </citation>
    <scope>NUCLEOTIDE SEQUENCE [LARGE SCALE GENOMIC DNA]</scope>
    <source>
        <strain evidence="1">474878</strain>
    </source>
</reference>
<dbReference type="AlphaFoldDB" id="A0A5Y3WC15"/>
<proteinExistence type="predicted"/>